<name>A0A914D0J5_9BILA</name>
<evidence type="ECO:0000256" key="1">
    <source>
        <dbReference type="SAM" id="SignalP"/>
    </source>
</evidence>
<dbReference type="AlphaFoldDB" id="A0A914D0J5"/>
<protein>
    <submittedName>
        <fullName evidence="3">Uncharacterized protein</fullName>
    </submittedName>
</protein>
<evidence type="ECO:0000313" key="3">
    <source>
        <dbReference type="WBParaSite" id="ACRNAN_scaffold17028.g11809.t1"/>
    </source>
</evidence>
<organism evidence="2 3">
    <name type="scientific">Acrobeloides nanus</name>
    <dbReference type="NCBI Taxonomy" id="290746"/>
    <lineage>
        <taxon>Eukaryota</taxon>
        <taxon>Metazoa</taxon>
        <taxon>Ecdysozoa</taxon>
        <taxon>Nematoda</taxon>
        <taxon>Chromadorea</taxon>
        <taxon>Rhabditida</taxon>
        <taxon>Tylenchina</taxon>
        <taxon>Cephalobomorpha</taxon>
        <taxon>Cephaloboidea</taxon>
        <taxon>Cephalobidae</taxon>
        <taxon>Acrobeloides</taxon>
    </lineage>
</organism>
<dbReference type="Proteomes" id="UP000887540">
    <property type="component" value="Unplaced"/>
</dbReference>
<proteinExistence type="predicted"/>
<feature type="signal peptide" evidence="1">
    <location>
        <begin position="1"/>
        <end position="19"/>
    </location>
</feature>
<evidence type="ECO:0000313" key="2">
    <source>
        <dbReference type="Proteomes" id="UP000887540"/>
    </source>
</evidence>
<accession>A0A914D0J5</accession>
<keyword evidence="2" id="KW-1185">Reference proteome</keyword>
<dbReference type="WBParaSite" id="ACRNAN_scaffold17028.g11809.t1">
    <property type="protein sequence ID" value="ACRNAN_scaffold17028.g11809.t1"/>
    <property type="gene ID" value="ACRNAN_scaffold17028.g11809"/>
</dbReference>
<sequence length="72" mass="8217">MQLLTISLFVLCVATYVYGQYGYGGYGGRWGSDVHDQMETREKSQYGYGAHHIHTDVFHELPFGHKCELNFG</sequence>
<feature type="chain" id="PRO_5037528374" evidence="1">
    <location>
        <begin position="20"/>
        <end position="72"/>
    </location>
</feature>
<keyword evidence="1" id="KW-0732">Signal</keyword>
<reference evidence="3" key="1">
    <citation type="submission" date="2022-11" db="UniProtKB">
        <authorList>
            <consortium name="WormBaseParasite"/>
        </authorList>
    </citation>
    <scope>IDENTIFICATION</scope>
</reference>